<gene>
    <name evidence="1" type="ORF">NQ176_g4490</name>
</gene>
<comment type="caution">
    <text evidence="1">The sequence shown here is derived from an EMBL/GenBank/DDBJ whole genome shotgun (WGS) entry which is preliminary data.</text>
</comment>
<evidence type="ECO:0000313" key="1">
    <source>
        <dbReference type="EMBL" id="KAJ2977230.1"/>
    </source>
</evidence>
<reference evidence="1" key="1">
    <citation type="submission" date="2022-08" db="EMBL/GenBank/DDBJ databases">
        <title>Genome Sequence of Lecanicillium fungicola.</title>
        <authorList>
            <person name="Buettner E."/>
        </authorList>
    </citation>
    <scope>NUCLEOTIDE SEQUENCE</scope>
    <source>
        <strain evidence="1">Babe33</strain>
    </source>
</reference>
<accession>A0ACC1NE33</accession>
<dbReference type="Proteomes" id="UP001143910">
    <property type="component" value="Unassembled WGS sequence"/>
</dbReference>
<proteinExistence type="predicted"/>
<sequence length="253" mass="28534">MNDAMFQYCHYKFGDPPRFMTTAFIARDLERIRQSLGEDELTTFMFSYGTRISQTYAAMFPNSVGRMILDGNEFFSAYRKLGSFASDSFEYVTEAWHDGLLAYCVTAGPKASALAKSTGNEEALTLRSLEKRVESLLNSILNRPIPAYSDTSGPGLVAYTFLVGTVFGSMYLSPWWPRLAELLFSLESGDSSTALKMMNREWWTCEPGAPGQFGKGFLDFWRYALLFSLPLPAILPVLAWACRGVPWRIQQNF</sequence>
<organism evidence="1 2">
    <name type="scientific">Zarea fungicola</name>
    <dbReference type="NCBI Taxonomy" id="93591"/>
    <lineage>
        <taxon>Eukaryota</taxon>
        <taxon>Fungi</taxon>
        <taxon>Dikarya</taxon>
        <taxon>Ascomycota</taxon>
        <taxon>Pezizomycotina</taxon>
        <taxon>Sordariomycetes</taxon>
        <taxon>Hypocreomycetidae</taxon>
        <taxon>Hypocreales</taxon>
        <taxon>Cordycipitaceae</taxon>
        <taxon>Zarea</taxon>
    </lineage>
</organism>
<dbReference type="EMBL" id="JANJQO010000492">
    <property type="protein sequence ID" value="KAJ2977230.1"/>
    <property type="molecule type" value="Genomic_DNA"/>
</dbReference>
<name>A0ACC1NE33_9HYPO</name>
<protein>
    <submittedName>
        <fullName evidence="1">Uncharacterized protein</fullName>
    </submittedName>
</protein>
<evidence type="ECO:0000313" key="2">
    <source>
        <dbReference type="Proteomes" id="UP001143910"/>
    </source>
</evidence>
<keyword evidence="2" id="KW-1185">Reference proteome</keyword>